<keyword evidence="9" id="KW-1185">Reference proteome</keyword>
<comment type="subcellular location">
    <subcellularLocation>
        <location evidence="1">Membrane</location>
        <topology evidence="1">Multi-pass membrane protein</topology>
    </subcellularLocation>
</comment>
<dbReference type="InterPro" id="IPR000109">
    <property type="entry name" value="POT_fam"/>
</dbReference>
<dbReference type="PANTHER" id="PTHR11654">
    <property type="entry name" value="OLIGOPEPTIDE TRANSPORTER-RELATED"/>
    <property type="match status" value="1"/>
</dbReference>
<comment type="similarity">
    <text evidence="2">Belongs to the major facilitator superfamily. Proton-dependent oligopeptide transporter (POT/PTR) (TC 2.A.17) family.</text>
</comment>
<gene>
    <name evidence="8" type="ORF">DH2020_007779</name>
</gene>
<keyword evidence="3 7" id="KW-0812">Transmembrane</keyword>
<dbReference type="SUPFAM" id="SSF103473">
    <property type="entry name" value="MFS general substrate transporter"/>
    <property type="match status" value="1"/>
</dbReference>
<evidence type="ECO:0000256" key="1">
    <source>
        <dbReference type="ARBA" id="ARBA00004141"/>
    </source>
</evidence>
<feature type="transmembrane region" description="Helical" evidence="7">
    <location>
        <begin position="328"/>
        <end position="349"/>
    </location>
</feature>
<dbReference type="Pfam" id="PF00854">
    <property type="entry name" value="PTR2"/>
    <property type="match status" value="1"/>
</dbReference>
<evidence type="ECO:0000256" key="2">
    <source>
        <dbReference type="ARBA" id="ARBA00005982"/>
    </source>
</evidence>
<feature type="transmembrane region" description="Helical" evidence="7">
    <location>
        <begin position="245"/>
        <end position="265"/>
    </location>
</feature>
<sequence>MVRHRFTSATFGCFCGRLISGPLQNHCAFIPALYLGPLAALLVLNYIQDNISWGIGFGIPCIAMAIALAIFMLGTNSYRYHIKTDQKRALSRVSQVFIKAAMNWRVIPSTSVYNDEEQDTRDTVPHLRPRQFKFLNKALLTPNGSVEHEEVGSMREIEEAKALVNLLPLWATSLAFALVLAQPSTLFTKQGITMDRSIGSTFDVPAASLQYIIGVTIILFIPTYDRVFVPLARIITGTPTGITKLQRIGTGLFLCTLSIITAALVERKRLKVALSYGLADSPNAKVPMSFWWLIPQYIIYGIADVFTLIGLQELFYDQMPCGLKAVGLSIYLSILGVGSFLSSFLIYTIQRVTSEGGEEGWFSDNTNRAHLDYFYWLLGGLNVICFLGFLYYAKCFNCAGNMGEA</sequence>
<keyword evidence="4 7" id="KW-1133">Transmembrane helix</keyword>
<accession>A0ABR0U055</accession>
<dbReference type="Gene3D" id="1.20.1250.20">
    <property type="entry name" value="MFS general substrate transporter like domains"/>
    <property type="match status" value="1"/>
</dbReference>
<evidence type="ECO:0000256" key="3">
    <source>
        <dbReference type="ARBA" id="ARBA00022692"/>
    </source>
</evidence>
<feature type="transmembrane region" description="Helical" evidence="7">
    <location>
        <begin position="204"/>
        <end position="224"/>
    </location>
</feature>
<evidence type="ECO:0000313" key="9">
    <source>
        <dbReference type="Proteomes" id="UP001318860"/>
    </source>
</evidence>
<evidence type="ECO:0000256" key="4">
    <source>
        <dbReference type="ARBA" id="ARBA00022989"/>
    </source>
</evidence>
<protein>
    <submittedName>
        <fullName evidence="8">Uncharacterized protein</fullName>
    </submittedName>
</protein>
<feature type="transmembrane region" description="Helical" evidence="7">
    <location>
        <begin position="27"/>
        <end position="47"/>
    </location>
</feature>
<evidence type="ECO:0000256" key="7">
    <source>
        <dbReference type="SAM" id="Phobius"/>
    </source>
</evidence>
<keyword evidence="5 7" id="KW-0472">Membrane</keyword>
<dbReference type="InterPro" id="IPR036259">
    <property type="entry name" value="MFS_trans_sf"/>
</dbReference>
<feature type="transmembrane region" description="Helical" evidence="7">
    <location>
        <begin position="373"/>
        <end position="393"/>
    </location>
</feature>
<comment type="similarity">
    <text evidence="6">Belongs to the major facilitator superfamily. Phosphate:H(+) symporter (TC 2.A.1.9) family.</text>
</comment>
<organism evidence="8 9">
    <name type="scientific">Rehmannia glutinosa</name>
    <name type="common">Chinese foxglove</name>
    <dbReference type="NCBI Taxonomy" id="99300"/>
    <lineage>
        <taxon>Eukaryota</taxon>
        <taxon>Viridiplantae</taxon>
        <taxon>Streptophyta</taxon>
        <taxon>Embryophyta</taxon>
        <taxon>Tracheophyta</taxon>
        <taxon>Spermatophyta</taxon>
        <taxon>Magnoliopsida</taxon>
        <taxon>eudicotyledons</taxon>
        <taxon>Gunneridae</taxon>
        <taxon>Pentapetalae</taxon>
        <taxon>asterids</taxon>
        <taxon>lamiids</taxon>
        <taxon>Lamiales</taxon>
        <taxon>Orobanchaceae</taxon>
        <taxon>Rehmannieae</taxon>
        <taxon>Rehmannia</taxon>
    </lineage>
</organism>
<reference evidence="8 9" key="1">
    <citation type="journal article" date="2021" name="Comput. Struct. Biotechnol. J.">
        <title>De novo genome assembly of the potent medicinal plant Rehmannia glutinosa using nanopore technology.</title>
        <authorList>
            <person name="Ma L."/>
            <person name="Dong C."/>
            <person name="Song C."/>
            <person name="Wang X."/>
            <person name="Zheng X."/>
            <person name="Niu Y."/>
            <person name="Chen S."/>
            <person name="Feng W."/>
        </authorList>
    </citation>
    <scope>NUCLEOTIDE SEQUENCE [LARGE SCALE GENOMIC DNA]</scope>
    <source>
        <strain evidence="8">DH-2019</strain>
    </source>
</reference>
<comment type="caution">
    <text evidence="8">The sequence shown here is derived from an EMBL/GenBank/DDBJ whole genome shotgun (WGS) entry which is preliminary data.</text>
</comment>
<name>A0ABR0U055_REHGL</name>
<evidence type="ECO:0000313" key="8">
    <source>
        <dbReference type="EMBL" id="KAK6115510.1"/>
    </source>
</evidence>
<evidence type="ECO:0000256" key="6">
    <source>
        <dbReference type="ARBA" id="ARBA00044504"/>
    </source>
</evidence>
<evidence type="ECO:0000256" key="5">
    <source>
        <dbReference type="ARBA" id="ARBA00023136"/>
    </source>
</evidence>
<feature type="transmembrane region" description="Helical" evidence="7">
    <location>
        <begin position="163"/>
        <end position="184"/>
    </location>
</feature>
<feature type="transmembrane region" description="Helical" evidence="7">
    <location>
        <begin position="53"/>
        <end position="73"/>
    </location>
</feature>
<feature type="transmembrane region" description="Helical" evidence="7">
    <location>
        <begin position="297"/>
        <end position="316"/>
    </location>
</feature>
<dbReference type="EMBL" id="JABTTQ020003506">
    <property type="protein sequence ID" value="KAK6115510.1"/>
    <property type="molecule type" value="Genomic_DNA"/>
</dbReference>
<proteinExistence type="inferred from homology"/>
<dbReference type="Proteomes" id="UP001318860">
    <property type="component" value="Unassembled WGS sequence"/>
</dbReference>